<keyword evidence="2" id="KW-1185">Reference proteome</keyword>
<evidence type="ECO:0008006" key="3">
    <source>
        <dbReference type="Google" id="ProtNLM"/>
    </source>
</evidence>
<dbReference type="Proteomes" id="UP001440984">
    <property type="component" value="Unassembled WGS sequence"/>
</dbReference>
<name>A0ABV0LNU3_9PSEU</name>
<organism evidence="1 2">
    <name type="scientific">Amycolatopsis melonis</name>
    <dbReference type="NCBI Taxonomy" id="3156488"/>
    <lineage>
        <taxon>Bacteria</taxon>
        <taxon>Bacillati</taxon>
        <taxon>Actinomycetota</taxon>
        <taxon>Actinomycetes</taxon>
        <taxon>Pseudonocardiales</taxon>
        <taxon>Pseudonocardiaceae</taxon>
        <taxon>Amycolatopsis</taxon>
    </lineage>
</organism>
<sequence>MPRNCRWSATQIPSAAQPGWLTLLAEQHGIISLQQLRAYGHSADAVSANLAAGRWQRVLPRVYATFTGPPARSAMLWAALLYGGPHAVLSHHTAAEEWQLLPVTDRPVEITVPYTSSAVSQRPLVIVHRSRALQHTTVGTTLPRTRGPDTILDLAVSQQTARDATLLIVDLVSRSPIPLQAVLDCVRLRPPYRYRTAIRRGLDLVGNGLMSALEVEYLELVEEQHGLPRGDRQTPFVVDGKTLWEDVTYDIHGAAVTVRLDGRATHATGGVAFRDRRRDNAAELAGRARLVYGWRDVHVSPCAVAAEVRTVLIREGWDPTGAREPVCRTCRE</sequence>
<dbReference type="EMBL" id="JBDZYD010000013">
    <property type="protein sequence ID" value="MEQ0563951.1"/>
    <property type="molecule type" value="Genomic_DNA"/>
</dbReference>
<proteinExistence type="predicted"/>
<comment type="caution">
    <text evidence="1">The sequence shown here is derived from an EMBL/GenBank/DDBJ whole genome shotgun (WGS) entry which is preliminary data.</text>
</comment>
<dbReference type="RefSeq" id="WP_348954997.1">
    <property type="nucleotide sequence ID" value="NZ_JBDZYD010000013.1"/>
</dbReference>
<accession>A0ABV0LNU3</accession>
<evidence type="ECO:0000313" key="1">
    <source>
        <dbReference type="EMBL" id="MEQ0563951.1"/>
    </source>
</evidence>
<gene>
    <name evidence="1" type="ORF">ABJI51_33135</name>
</gene>
<reference evidence="1 2" key="1">
    <citation type="submission" date="2024-05" db="EMBL/GenBank/DDBJ databases">
        <authorList>
            <person name="Zhao H."/>
            <person name="Xu Y."/>
            <person name="Lin S."/>
            <person name="Spain J.C."/>
            <person name="Zhou N.-Y."/>
        </authorList>
    </citation>
    <scope>NUCLEOTIDE SEQUENCE [LARGE SCALE GENOMIC DNA]</scope>
    <source>
        <strain evidence="1 2">NEAU-NG30</strain>
    </source>
</reference>
<evidence type="ECO:0000313" key="2">
    <source>
        <dbReference type="Proteomes" id="UP001440984"/>
    </source>
</evidence>
<protein>
    <recommendedName>
        <fullName evidence="3">Transcriptional regulator, AbiEi antitoxin, Type IV TA system</fullName>
    </recommendedName>
</protein>